<protein>
    <submittedName>
        <fullName evidence="5">Serine protease</fullName>
    </submittedName>
</protein>
<dbReference type="AlphaFoldDB" id="A0A2S9J377"/>
<proteinExistence type="inferred from homology"/>
<evidence type="ECO:0000256" key="2">
    <source>
        <dbReference type="ARBA" id="ARBA00022670"/>
    </source>
</evidence>
<gene>
    <name evidence="5" type="ORF">C5745_10325</name>
</gene>
<keyword evidence="2 5" id="KW-0645">Protease</keyword>
<dbReference type="InterPro" id="IPR009003">
    <property type="entry name" value="Peptidase_S1_PA"/>
</dbReference>
<dbReference type="Gene3D" id="2.40.10.10">
    <property type="entry name" value="Trypsin-like serine proteases"/>
    <property type="match status" value="2"/>
</dbReference>
<dbReference type="InterPro" id="IPR051201">
    <property type="entry name" value="Chloro_Bact_Ser_Proteases"/>
</dbReference>
<dbReference type="SUPFAM" id="SSF50494">
    <property type="entry name" value="Trypsin-like serine proteases"/>
    <property type="match status" value="1"/>
</dbReference>
<organism evidence="5 6">
    <name type="scientific">Sphingobacterium haloxyli</name>
    <dbReference type="NCBI Taxonomy" id="2100533"/>
    <lineage>
        <taxon>Bacteria</taxon>
        <taxon>Pseudomonadati</taxon>
        <taxon>Bacteroidota</taxon>
        <taxon>Sphingobacteriia</taxon>
        <taxon>Sphingobacteriales</taxon>
        <taxon>Sphingobacteriaceae</taxon>
        <taxon>Sphingobacterium</taxon>
    </lineage>
</organism>
<dbReference type="GO" id="GO:0004252">
    <property type="term" value="F:serine-type endopeptidase activity"/>
    <property type="evidence" value="ECO:0007669"/>
    <property type="project" value="InterPro"/>
</dbReference>
<evidence type="ECO:0000256" key="3">
    <source>
        <dbReference type="ARBA" id="ARBA00022801"/>
    </source>
</evidence>
<comment type="similarity">
    <text evidence="1">Belongs to the peptidase S1C family.</text>
</comment>
<dbReference type="InterPro" id="IPR001940">
    <property type="entry name" value="Peptidase_S1C"/>
</dbReference>
<dbReference type="PANTHER" id="PTHR43343">
    <property type="entry name" value="PEPTIDASE S12"/>
    <property type="match status" value="1"/>
</dbReference>
<keyword evidence="4" id="KW-0812">Transmembrane</keyword>
<keyword evidence="4" id="KW-0472">Membrane</keyword>
<dbReference type="GO" id="GO:0006508">
    <property type="term" value="P:proteolysis"/>
    <property type="evidence" value="ECO:0007669"/>
    <property type="project" value="UniProtKB-KW"/>
</dbReference>
<keyword evidence="4" id="KW-1133">Transmembrane helix</keyword>
<dbReference type="Proteomes" id="UP000239711">
    <property type="component" value="Unassembled WGS sequence"/>
</dbReference>
<dbReference type="EMBL" id="PVBQ01000007">
    <property type="protein sequence ID" value="PRD47221.1"/>
    <property type="molecule type" value="Genomic_DNA"/>
</dbReference>
<feature type="transmembrane region" description="Helical" evidence="4">
    <location>
        <begin position="94"/>
        <end position="117"/>
    </location>
</feature>
<reference evidence="5 6" key="1">
    <citation type="submission" date="2018-02" db="EMBL/GenBank/DDBJ databases">
        <title>The draft genome of Sphingobacterium sp. 5JN-11.</title>
        <authorList>
            <person name="Liu L."/>
            <person name="Li L."/>
            <person name="Liang L."/>
            <person name="Zhang X."/>
            <person name="Wang T."/>
        </authorList>
    </citation>
    <scope>NUCLEOTIDE SEQUENCE [LARGE SCALE GENOMIC DNA]</scope>
    <source>
        <strain evidence="5 6">5JN-11</strain>
    </source>
</reference>
<dbReference type="RefSeq" id="WP_105716935.1">
    <property type="nucleotide sequence ID" value="NZ_PVBQ01000007.1"/>
</dbReference>
<evidence type="ECO:0000313" key="5">
    <source>
        <dbReference type="EMBL" id="PRD47221.1"/>
    </source>
</evidence>
<keyword evidence="6" id="KW-1185">Reference proteome</keyword>
<keyword evidence="3" id="KW-0378">Hydrolase</keyword>
<evidence type="ECO:0000313" key="6">
    <source>
        <dbReference type="Proteomes" id="UP000239711"/>
    </source>
</evidence>
<dbReference type="InterPro" id="IPR043504">
    <property type="entry name" value="Peptidase_S1_PA_chymotrypsin"/>
</dbReference>
<name>A0A2S9J377_9SPHI</name>
<evidence type="ECO:0000256" key="4">
    <source>
        <dbReference type="SAM" id="Phobius"/>
    </source>
</evidence>
<dbReference type="PRINTS" id="PR00834">
    <property type="entry name" value="PROTEASES2C"/>
</dbReference>
<dbReference type="PANTHER" id="PTHR43343:SF3">
    <property type="entry name" value="PROTEASE DO-LIKE 8, CHLOROPLASTIC"/>
    <property type="match status" value="1"/>
</dbReference>
<accession>A0A2S9J377</accession>
<dbReference type="Pfam" id="PF13365">
    <property type="entry name" value="Trypsin_2"/>
    <property type="match status" value="1"/>
</dbReference>
<sequence length="366" mass="40791">MKGLNQQEFITWADNYLRGELSREDQLLFEAYCAENPGKAELFAQHKAFLTTMVKAESRSSFKRKLQRVARDYDKAHASKPATKVISIWDRLKLNAAVAAAIAIVSVFSTLWLTGYYKNLKKTTSDYSALRRDMNTVKRNVNAQNAAIRNIHNSKDDVKETMHYGATGFMITKNGYVVTNYHVITGADSVHLQNHKGESFKADIVFTNPEKDLAILHINDSTFKSTRSIPYTFKRQDADIGEDVYTIGFPRDEAVYGQGYLSSSTGYAGDTLAYQISIPVNPGNSGGPLLDKEGNVIGIISGKQKGIDGAAFAIKTKALMETLNSIPADSLKGKNVILNNKNLLYNLSRTDQIKKLQDYVYIVKVY</sequence>
<comment type="caution">
    <text evidence="5">The sequence shown here is derived from an EMBL/GenBank/DDBJ whole genome shotgun (WGS) entry which is preliminary data.</text>
</comment>
<evidence type="ECO:0000256" key="1">
    <source>
        <dbReference type="ARBA" id="ARBA00010541"/>
    </source>
</evidence>
<dbReference type="OrthoDB" id="9766361at2"/>